<organism evidence="1 2">
    <name type="scientific">Meloidogyne enterolobii</name>
    <name type="common">Root-knot nematode worm</name>
    <name type="synonym">Meloidogyne mayaguensis</name>
    <dbReference type="NCBI Taxonomy" id="390850"/>
    <lineage>
        <taxon>Eukaryota</taxon>
        <taxon>Metazoa</taxon>
        <taxon>Ecdysozoa</taxon>
        <taxon>Nematoda</taxon>
        <taxon>Chromadorea</taxon>
        <taxon>Rhabditida</taxon>
        <taxon>Tylenchina</taxon>
        <taxon>Tylenchomorpha</taxon>
        <taxon>Tylenchoidea</taxon>
        <taxon>Meloidogynidae</taxon>
        <taxon>Meloidogyninae</taxon>
        <taxon>Meloidogyne</taxon>
    </lineage>
</organism>
<evidence type="ECO:0000313" key="1">
    <source>
        <dbReference type="EMBL" id="CAK5124004.1"/>
    </source>
</evidence>
<gene>
    <name evidence="1" type="ORF">MENTE1834_LOCUS47603</name>
</gene>
<sequence>MALRRYGRAPFWAYPREKRLLLFCLFLNFACFFSSLFATHLKLLVYSFFNFCFFLSLLDRNFFLFWSRQNYIGSSSIELNLVSRWSYSLYLFFVILWPYYL</sequence>
<reference evidence="1" key="1">
    <citation type="submission" date="2023-11" db="EMBL/GenBank/DDBJ databases">
        <authorList>
            <person name="Poullet M."/>
        </authorList>
    </citation>
    <scope>NUCLEOTIDE SEQUENCE</scope>
    <source>
        <strain evidence="1">E1834</strain>
    </source>
</reference>
<protein>
    <submittedName>
        <fullName evidence="1">Uncharacterized protein</fullName>
    </submittedName>
</protein>
<comment type="caution">
    <text evidence="1">The sequence shown here is derived from an EMBL/GenBank/DDBJ whole genome shotgun (WGS) entry which is preliminary data.</text>
</comment>
<dbReference type="EMBL" id="CAVMJV010000197">
    <property type="protein sequence ID" value="CAK5124004.1"/>
    <property type="molecule type" value="Genomic_DNA"/>
</dbReference>
<evidence type="ECO:0000313" key="2">
    <source>
        <dbReference type="Proteomes" id="UP001497535"/>
    </source>
</evidence>
<accession>A0ACB1B9J6</accession>
<proteinExistence type="predicted"/>
<name>A0ACB1B9J6_MELEN</name>
<keyword evidence="2" id="KW-1185">Reference proteome</keyword>
<dbReference type="Proteomes" id="UP001497535">
    <property type="component" value="Unassembled WGS sequence"/>
</dbReference>